<dbReference type="GO" id="GO:0016020">
    <property type="term" value="C:membrane"/>
    <property type="evidence" value="ECO:0007669"/>
    <property type="project" value="TreeGrafter"/>
</dbReference>
<comment type="similarity">
    <text evidence="1 6 7">Belongs to the glutamine synthetase family.</text>
</comment>
<organism evidence="9 10">
    <name type="scientific">Candidula unifasciata</name>
    <dbReference type="NCBI Taxonomy" id="100452"/>
    <lineage>
        <taxon>Eukaryota</taxon>
        <taxon>Metazoa</taxon>
        <taxon>Spiralia</taxon>
        <taxon>Lophotrochozoa</taxon>
        <taxon>Mollusca</taxon>
        <taxon>Gastropoda</taxon>
        <taxon>Heterobranchia</taxon>
        <taxon>Euthyneura</taxon>
        <taxon>Panpulmonata</taxon>
        <taxon>Eupulmonata</taxon>
        <taxon>Stylommatophora</taxon>
        <taxon>Helicina</taxon>
        <taxon>Helicoidea</taxon>
        <taxon>Geomitridae</taxon>
        <taxon>Candidula</taxon>
    </lineage>
</organism>
<sequence length="171" mass="18886">FAYAWIAGMIQHGKGITGLYCPTVNCYQRFTLDNSSPKHLDWDIDSCNTFISVHVAREQVWIETRLPSSACNPYFVLLATLASGLDGVAKKLTCPAKSYSGADAVPQSLGLALDALTADPVLEEALSPLLLKAFVSIKRDAEIAKYQELEAAEDKEEKIKLLEKHLYLIRI</sequence>
<dbReference type="Gene3D" id="3.30.590.10">
    <property type="entry name" value="Glutamine synthetase/guanido kinase, catalytic domain"/>
    <property type="match status" value="1"/>
</dbReference>
<evidence type="ECO:0000256" key="5">
    <source>
        <dbReference type="ARBA" id="ARBA00042675"/>
    </source>
</evidence>
<dbReference type="PANTHER" id="PTHR43407">
    <property type="entry name" value="GLUTAMINE SYNTHETASE"/>
    <property type="match status" value="1"/>
</dbReference>
<evidence type="ECO:0000259" key="8">
    <source>
        <dbReference type="PROSITE" id="PS51987"/>
    </source>
</evidence>
<dbReference type="EMBL" id="CAJHNH020000217">
    <property type="protein sequence ID" value="CAG5116150.1"/>
    <property type="molecule type" value="Genomic_DNA"/>
</dbReference>
<comment type="function">
    <text evidence="2">May act as a component of the cytoskeleton or as a chaperone for the reorganization of intermediate filament proteins during terminal differentiation in the lens. Does not seem to have enzymatic activity.</text>
</comment>
<dbReference type="GO" id="GO:0005737">
    <property type="term" value="C:cytoplasm"/>
    <property type="evidence" value="ECO:0007669"/>
    <property type="project" value="TreeGrafter"/>
</dbReference>
<accession>A0A8S3YM18</accession>
<dbReference type="InterPro" id="IPR008146">
    <property type="entry name" value="Gln_synth_cat_dom"/>
</dbReference>
<dbReference type="Pfam" id="PF00120">
    <property type="entry name" value="Gln-synt_C"/>
    <property type="match status" value="1"/>
</dbReference>
<keyword evidence="10" id="KW-1185">Reference proteome</keyword>
<dbReference type="GO" id="GO:0004356">
    <property type="term" value="F:glutamine synthetase activity"/>
    <property type="evidence" value="ECO:0007669"/>
    <property type="project" value="InterPro"/>
</dbReference>
<evidence type="ECO:0000256" key="3">
    <source>
        <dbReference type="ARBA" id="ARBA00038790"/>
    </source>
</evidence>
<dbReference type="InterPro" id="IPR014746">
    <property type="entry name" value="Gln_synth/guanido_kin_cat_dom"/>
</dbReference>
<dbReference type="PANTHER" id="PTHR43407:SF1">
    <property type="entry name" value="LENGSIN"/>
    <property type="match status" value="1"/>
</dbReference>
<proteinExistence type="inferred from homology"/>
<reference evidence="9" key="1">
    <citation type="submission" date="2021-04" db="EMBL/GenBank/DDBJ databases">
        <authorList>
            <consortium name="Molecular Ecology Group"/>
        </authorList>
    </citation>
    <scope>NUCLEOTIDE SEQUENCE</scope>
</reference>
<evidence type="ECO:0000256" key="2">
    <source>
        <dbReference type="ARBA" id="ARBA00037583"/>
    </source>
</evidence>
<evidence type="ECO:0000256" key="4">
    <source>
        <dbReference type="ARBA" id="ARBA00039404"/>
    </source>
</evidence>
<dbReference type="AlphaFoldDB" id="A0A8S3YM18"/>
<evidence type="ECO:0000256" key="6">
    <source>
        <dbReference type="PROSITE-ProRule" id="PRU01331"/>
    </source>
</evidence>
<feature type="non-terminal residue" evidence="9">
    <location>
        <position position="1"/>
    </location>
</feature>
<comment type="subunit">
    <text evidence="3">Dodecamer. Interacts with BFSP2 and VIM.</text>
</comment>
<dbReference type="Proteomes" id="UP000678393">
    <property type="component" value="Unassembled WGS sequence"/>
</dbReference>
<dbReference type="SUPFAM" id="SSF55931">
    <property type="entry name" value="Glutamine synthetase/guanido kinase"/>
    <property type="match status" value="1"/>
</dbReference>
<evidence type="ECO:0000256" key="1">
    <source>
        <dbReference type="ARBA" id="ARBA00009897"/>
    </source>
</evidence>
<dbReference type="OrthoDB" id="77835at2759"/>
<dbReference type="PROSITE" id="PS51987">
    <property type="entry name" value="GS_CATALYTIC"/>
    <property type="match status" value="1"/>
</dbReference>
<name>A0A8S3YM18_9EUPU</name>
<evidence type="ECO:0000313" key="9">
    <source>
        <dbReference type="EMBL" id="CAG5116150.1"/>
    </source>
</evidence>
<evidence type="ECO:0000313" key="10">
    <source>
        <dbReference type="Proteomes" id="UP000678393"/>
    </source>
</evidence>
<protein>
    <recommendedName>
        <fullName evidence="4">Lengsin</fullName>
    </recommendedName>
    <alternativeName>
        <fullName evidence="5">Glutamate-ammonia ligase domain-containing protein 1</fullName>
    </alternativeName>
</protein>
<feature type="domain" description="GS catalytic" evidence="8">
    <location>
        <begin position="1"/>
        <end position="171"/>
    </location>
</feature>
<evidence type="ECO:0000256" key="7">
    <source>
        <dbReference type="RuleBase" id="RU000384"/>
    </source>
</evidence>
<gene>
    <name evidence="9" type="ORF">CUNI_LOCUS1708</name>
</gene>
<comment type="caution">
    <text evidence="9">The sequence shown here is derived from an EMBL/GenBank/DDBJ whole genome shotgun (WGS) entry which is preliminary data.</text>
</comment>